<accession>M7XKM2</accession>
<dbReference type="EMBL" id="AMZY02000001">
    <property type="protein sequence ID" value="EMS35379.1"/>
    <property type="molecule type" value="Genomic_DNA"/>
</dbReference>
<name>M7XKM2_9BACT</name>
<organism evidence="2 3">
    <name type="scientific">Mariniradius saccharolyticus AK6</name>
    <dbReference type="NCBI Taxonomy" id="1239962"/>
    <lineage>
        <taxon>Bacteria</taxon>
        <taxon>Pseudomonadati</taxon>
        <taxon>Bacteroidota</taxon>
        <taxon>Cytophagia</taxon>
        <taxon>Cytophagales</taxon>
        <taxon>Cyclobacteriaceae</taxon>
        <taxon>Mariniradius</taxon>
    </lineage>
</organism>
<protein>
    <recommendedName>
        <fullName evidence="1">NADPH-dependent FMN reductase-like domain-containing protein</fullName>
    </recommendedName>
</protein>
<comment type="caution">
    <text evidence="2">The sequence shown here is derived from an EMBL/GenBank/DDBJ whole genome shotgun (WGS) entry which is preliminary data.</text>
</comment>
<dbReference type="GO" id="GO:0005829">
    <property type="term" value="C:cytosol"/>
    <property type="evidence" value="ECO:0007669"/>
    <property type="project" value="TreeGrafter"/>
</dbReference>
<dbReference type="GO" id="GO:0016491">
    <property type="term" value="F:oxidoreductase activity"/>
    <property type="evidence" value="ECO:0007669"/>
    <property type="project" value="InterPro"/>
</dbReference>
<dbReference type="AlphaFoldDB" id="M7XKM2"/>
<dbReference type="Pfam" id="PF03358">
    <property type="entry name" value="FMN_red"/>
    <property type="match status" value="1"/>
</dbReference>
<dbReference type="SUPFAM" id="SSF52218">
    <property type="entry name" value="Flavoproteins"/>
    <property type="match status" value="1"/>
</dbReference>
<evidence type="ECO:0000313" key="2">
    <source>
        <dbReference type="EMBL" id="EMS35379.1"/>
    </source>
</evidence>
<reference evidence="2" key="1">
    <citation type="submission" date="2013-01" db="EMBL/GenBank/DDBJ databases">
        <title>Genome assembly of Mariniradius saccharolyticus AK6.</title>
        <authorList>
            <person name="Vaidya B."/>
            <person name="Khatri I."/>
            <person name="Tanuku N.R.S."/>
            <person name="Subramanian S."/>
            <person name="Pinnaka A."/>
        </authorList>
    </citation>
    <scope>NUCLEOTIDE SEQUENCE [LARGE SCALE GENOMIC DNA]</scope>
    <source>
        <strain evidence="2">AK6</strain>
    </source>
</reference>
<feature type="domain" description="NADPH-dependent FMN reductase-like" evidence="1">
    <location>
        <begin position="1"/>
        <end position="144"/>
    </location>
</feature>
<dbReference type="eggNOG" id="COG0431">
    <property type="taxonomic scope" value="Bacteria"/>
</dbReference>
<dbReference type="OrthoDB" id="9812295at2"/>
<dbReference type="PANTHER" id="PTHR30543">
    <property type="entry name" value="CHROMATE REDUCTASE"/>
    <property type="match status" value="1"/>
</dbReference>
<dbReference type="InterPro" id="IPR005025">
    <property type="entry name" value="FMN_Rdtase-like_dom"/>
</dbReference>
<dbReference type="Gene3D" id="3.40.50.360">
    <property type="match status" value="1"/>
</dbReference>
<proteinExistence type="predicted"/>
<dbReference type="PANTHER" id="PTHR30543:SF21">
    <property type="entry name" value="NAD(P)H-DEPENDENT FMN REDUCTASE LOT6"/>
    <property type="match status" value="1"/>
</dbReference>
<gene>
    <name evidence="2" type="ORF">C943_00152</name>
</gene>
<dbReference type="InParanoid" id="M7XKM2"/>
<dbReference type="STRING" id="1239962.C943_00152"/>
<evidence type="ECO:0000313" key="3">
    <source>
        <dbReference type="Proteomes" id="UP000010953"/>
    </source>
</evidence>
<sequence>MKITAFAGSNSSRSINKKLVEYTLKAFPEFEIKLLDLNDFEMTIYSMDREKNGGIPEKAYEFRTHLAQSDAIICSLAEHNRAYTVAFKNIFDWCSRIDMNIFANKPMLLMSTSPGGFGGGNVMNLAKAFFPKCGANIIETFSLPSFHQNFPEADIVNEELKKEHQAKVAAFKAGLGNA</sequence>
<evidence type="ECO:0000259" key="1">
    <source>
        <dbReference type="Pfam" id="PF03358"/>
    </source>
</evidence>
<dbReference type="InterPro" id="IPR029039">
    <property type="entry name" value="Flavoprotein-like_sf"/>
</dbReference>
<dbReference type="RefSeq" id="WP_008623357.1">
    <property type="nucleotide sequence ID" value="NZ_AMZY02000001.1"/>
</dbReference>
<dbReference type="InterPro" id="IPR050712">
    <property type="entry name" value="NAD(P)H-dep_reductase"/>
</dbReference>
<keyword evidence="3" id="KW-1185">Reference proteome</keyword>
<dbReference type="GO" id="GO:0010181">
    <property type="term" value="F:FMN binding"/>
    <property type="evidence" value="ECO:0007669"/>
    <property type="project" value="TreeGrafter"/>
</dbReference>
<dbReference type="Proteomes" id="UP000010953">
    <property type="component" value="Unassembled WGS sequence"/>
</dbReference>